<dbReference type="Pfam" id="PF05089">
    <property type="entry name" value="NAGLU"/>
    <property type="match status" value="1"/>
</dbReference>
<evidence type="ECO:0000259" key="4">
    <source>
        <dbReference type="Pfam" id="PF12971"/>
    </source>
</evidence>
<dbReference type="Gene3D" id="1.20.120.670">
    <property type="entry name" value="N-acetyl-b-d-glucoasminidase"/>
    <property type="match status" value="1"/>
</dbReference>
<keyword evidence="1" id="KW-0378">Hydrolase</keyword>
<dbReference type="InterPro" id="IPR024732">
    <property type="entry name" value="NAGLU_C"/>
</dbReference>
<evidence type="ECO:0000256" key="1">
    <source>
        <dbReference type="ARBA" id="ARBA00022801"/>
    </source>
</evidence>
<dbReference type="Gene3D" id="3.30.379.10">
    <property type="entry name" value="Chitobiase/beta-hexosaminidase domain 2-like"/>
    <property type="match status" value="1"/>
</dbReference>
<dbReference type="RefSeq" id="WP_369332425.1">
    <property type="nucleotide sequence ID" value="NZ_JAULBC010000012.1"/>
</dbReference>
<dbReference type="Pfam" id="PF12971">
    <property type="entry name" value="NAGLU_N"/>
    <property type="match status" value="1"/>
</dbReference>
<dbReference type="PANTHER" id="PTHR12872:SF1">
    <property type="entry name" value="ALPHA-N-ACETYLGLUCOSAMINIDASE"/>
    <property type="match status" value="1"/>
</dbReference>
<dbReference type="Gene3D" id="3.20.20.80">
    <property type="entry name" value="Glycosidases"/>
    <property type="match status" value="1"/>
</dbReference>
<dbReference type="InterPro" id="IPR024733">
    <property type="entry name" value="NAGLU_tim-barrel"/>
</dbReference>
<protein>
    <submittedName>
        <fullName evidence="6">Alpha-N-acetylglucosaminidase</fullName>
    </submittedName>
</protein>
<reference evidence="6 7" key="1">
    <citation type="submission" date="2023-07" db="EMBL/GenBank/DDBJ databases">
        <authorList>
            <person name="Lian W.-H."/>
        </authorList>
    </citation>
    <scope>NUCLEOTIDE SEQUENCE [LARGE SCALE GENOMIC DNA]</scope>
    <source>
        <strain evidence="6 7">SYSU DXS3180</strain>
    </source>
</reference>
<proteinExistence type="predicted"/>
<dbReference type="Proteomes" id="UP001560573">
    <property type="component" value="Unassembled WGS sequence"/>
</dbReference>
<keyword evidence="7" id="KW-1185">Reference proteome</keyword>
<accession>A0ABV3ZQ90</accession>
<dbReference type="PANTHER" id="PTHR12872">
    <property type="entry name" value="ALPHA-N-ACETYLGLUCOSAMINIDASE"/>
    <property type="match status" value="1"/>
</dbReference>
<keyword evidence="2" id="KW-0732">Signal</keyword>
<organism evidence="6 7">
    <name type="scientific">Danxiaibacter flavus</name>
    <dbReference type="NCBI Taxonomy" id="3049108"/>
    <lineage>
        <taxon>Bacteria</taxon>
        <taxon>Pseudomonadati</taxon>
        <taxon>Bacteroidota</taxon>
        <taxon>Chitinophagia</taxon>
        <taxon>Chitinophagales</taxon>
        <taxon>Chitinophagaceae</taxon>
        <taxon>Danxiaibacter</taxon>
    </lineage>
</organism>
<evidence type="ECO:0000259" key="5">
    <source>
        <dbReference type="Pfam" id="PF12972"/>
    </source>
</evidence>
<dbReference type="InterPro" id="IPR024240">
    <property type="entry name" value="NAGLU_N"/>
</dbReference>
<evidence type="ECO:0000256" key="2">
    <source>
        <dbReference type="SAM" id="SignalP"/>
    </source>
</evidence>
<gene>
    <name evidence="6" type="ORF">QTN47_26105</name>
</gene>
<dbReference type="InterPro" id="IPR007781">
    <property type="entry name" value="NAGLU"/>
</dbReference>
<name>A0ABV3ZQ90_9BACT</name>
<sequence length="719" mass="81736">MRFFKAKFLVCVLSGMVISSVVSGADFKGVQALAQRRVPWLSKALVFKKTAALTEEQFTLTSDNNKLVISATTASAAAFGLNWYLKYYCHRSMSRMGDNLSPVYPLPKLDKPVTVSSFAQYRYALNYCTYNYTTSFYTWKDWEHELDWMALNGVNTMLVANGAEAVWQHVLKALNYSANAIDSFITGPAYNAWWLMGNIQAWGGPMAQSQIDNRAQLVQKMLRRMKSMGIEPVMPAFFGMVPADLKHKVKAHIITQGTWGFFTRPDILDPTDALFDKMADLFYAETKRLYGNDIHLFSGDPFHEGGTSDGVNLAKAGLAVQKAMQRNFPGAVWVLQGWQANPRKEMLAEIDRSGILIQELFGENTQNWEDRKGYEGTPFIWCTVTNFGERPGVNGKLQRFADEVYRARKSAYGQYLKGVGIMPEGINNNPVVYELMMELAWHAEHVDVKQWIRDYATARYGKTNESVNAAWQLLLQTAYSSELGYAEGPPENILCARPALQIKSVSSWGSAKKKFDVAKYKEAVKLFAKALPGFEHSATYKLDLVNFVKQDIADDADTVFSRLVKAYEQKDATSFEEQSRIFLGLIDRTEELLNTNAYFSFNTYLQQAAIAATGNEERKNNLLNALMLVTFWGGDDPKEDNLHDYAYKEWGGLMSKYYKKRWQLYFEQLRNQLNGQQFAPIDFFHWERKWVQEQHTAVIGNIAVPKENSLARVIAAIYK</sequence>
<feature type="domain" description="Alpha-N-acetylglucosaminidase C-terminal" evidence="5">
    <location>
        <begin position="451"/>
        <end position="696"/>
    </location>
</feature>
<feature type="domain" description="Alpha-N-acetylglucosaminidase N-terminal" evidence="4">
    <location>
        <begin position="29"/>
        <end position="107"/>
    </location>
</feature>
<evidence type="ECO:0000313" key="7">
    <source>
        <dbReference type="Proteomes" id="UP001560573"/>
    </source>
</evidence>
<dbReference type="Pfam" id="PF12972">
    <property type="entry name" value="NAGLU_C"/>
    <property type="match status" value="1"/>
</dbReference>
<comment type="caution">
    <text evidence="6">The sequence shown here is derived from an EMBL/GenBank/DDBJ whole genome shotgun (WGS) entry which is preliminary data.</text>
</comment>
<dbReference type="InterPro" id="IPR029018">
    <property type="entry name" value="Hex-like_dom2"/>
</dbReference>
<evidence type="ECO:0000313" key="6">
    <source>
        <dbReference type="EMBL" id="MEX6691009.1"/>
    </source>
</evidence>
<feature type="domain" description="Alpha-N-acetylglucosaminidase tim-barrel" evidence="3">
    <location>
        <begin position="122"/>
        <end position="442"/>
    </location>
</feature>
<feature type="chain" id="PRO_5046161544" evidence="2">
    <location>
        <begin position="25"/>
        <end position="719"/>
    </location>
</feature>
<dbReference type="EMBL" id="JAULBC010000012">
    <property type="protein sequence ID" value="MEX6691009.1"/>
    <property type="molecule type" value="Genomic_DNA"/>
</dbReference>
<evidence type="ECO:0000259" key="3">
    <source>
        <dbReference type="Pfam" id="PF05089"/>
    </source>
</evidence>
<feature type="signal peptide" evidence="2">
    <location>
        <begin position="1"/>
        <end position="24"/>
    </location>
</feature>